<comment type="similarity">
    <text evidence="6">Belongs to the UPF0758 family.</text>
</comment>
<evidence type="ECO:0000256" key="5">
    <source>
        <dbReference type="ARBA" id="ARBA00023049"/>
    </source>
</evidence>
<dbReference type="InterPro" id="IPR037518">
    <property type="entry name" value="MPN"/>
</dbReference>
<name>A0A1I0B9M0_9GAMM</name>
<dbReference type="NCBIfam" id="NF000642">
    <property type="entry name" value="PRK00024.1"/>
    <property type="match status" value="1"/>
</dbReference>
<dbReference type="Gene3D" id="3.40.140.10">
    <property type="entry name" value="Cytidine Deaminase, domain 2"/>
    <property type="match status" value="1"/>
</dbReference>
<feature type="domain" description="MPN" evidence="8">
    <location>
        <begin position="119"/>
        <end position="241"/>
    </location>
</feature>
<evidence type="ECO:0000256" key="7">
    <source>
        <dbReference type="SAM" id="MobiDB-lite"/>
    </source>
</evidence>
<dbReference type="PROSITE" id="PS50249">
    <property type="entry name" value="MPN"/>
    <property type="match status" value="1"/>
</dbReference>
<accession>A0A1I0B9M0</accession>
<evidence type="ECO:0000313" key="9">
    <source>
        <dbReference type="EMBL" id="SET03592.1"/>
    </source>
</evidence>
<dbReference type="Gene3D" id="1.10.150.20">
    <property type="entry name" value="5' to 3' exonuclease, C-terminal subdomain"/>
    <property type="match status" value="1"/>
</dbReference>
<dbReference type="PANTHER" id="PTHR30471:SF3">
    <property type="entry name" value="UPF0758 PROTEIN YEES-RELATED"/>
    <property type="match status" value="1"/>
</dbReference>
<evidence type="ECO:0000256" key="6">
    <source>
        <dbReference type="RuleBase" id="RU003797"/>
    </source>
</evidence>
<keyword evidence="5" id="KW-0482">Metalloprotease</keyword>
<proteinExistence type="inferred from homology"/>
<gene>
    <name evidence="9" type="ORF">SAMN02583745_01206</name>
</gene>
<dbReference type="InterPro" id="IPR046778">
    <property type="entry name" value="UPF0758_N"/>
</dbReference>
<protein>
    <submittedName>
        <fullName evidence="9">DNA repair protein RadC</fullName>
    </submittedName>
</protein>
<feature type="region of interest" description="Disordered" evidence="7">
    <location>
        <begin position="1"/>
        <end position="25"/>
    </location>
</feature>
<dbReference type="GO" id="GO:0008237">
    <property type="term" value="F:metallopeptidase activity"/>
    <property type="evidence" value="ECO:0007669"/>
    <property type="project" value="UniProtKB-KW"/>
</dbReference>
<dbReference type="SUPFAM" id="SSF102712">
    <property type="entry name" value="JAB1/MPN domain"/>
    <property type="match status" value="1"/>
</dbReference>
<dbReference type="PANTHER" id="PTHR30471">
    <property type="entry name" value="DNA REPAIR PROTEIN RADC"/>
    <property type="match status" value="1"/>
</dbReference>
<evidence type="ECO:0000256" key="4">
    <source>
        <dbReference type="ARBA" id="ARBA00022833"/>
    </source>
</evidence>
<dbReference type="SUPFAM" id="SSF47781">
    <property type="entry name" value="RuvA domain 2-like"/>
    <property type="match status" value="1"/>
</dbReference>
<evidence type="ECO:0000259" key="8">
    <source>
        <dbReference type="PROSITE" id="PS50249"/>
    </source>
</evidence>
<sequence length="242" mass="26947">MSKKPAKMTIPSLTQRKQKPPTWLSNLPPREQLIKSGPEQLTDIELLAIILSTGIKGMNVVDWSKYLLEYFGSLHAILTASEEDMVAAKGIGPAKYTQLKAIGEIAKRYMLSELEKGDIINSPTVTKRYLRVLLGKYDYEVFIVLFLDNQHQMITYKKMFKGSFNSVTVYPREIAREALKQNAAAIILAHNHPSGVATPSQADITLTRTICTICEICDIKVLDHIIIGNGIESSFAELGLLP</sequence>
<reference evidence="10" key="1">
    <citation type="submission" date="2016-10" db="EMBL/GenBank/DDBJ databases">
        <authorList>
            <person name="Varghese N."/>
            <person name="Submissions S."/>
        </authorList>
    </citation>
    <scope>NUCLEOTIDE SEQUENCE [LARGE SCALE GENOMIC DNA]</scope>
    <source>
        <strain evidence="10">DSM 18579</strain>
    </source>
</reference>
<keyword evidence="4" id="KW-0862">Zinc</keyword>
<evidence type="ECO:0000256" key="3">
    <source>
        <dbReference type="ARBA" id="ARBA00022801"/>
    </source>
</evidence>
<dbReference type="InterPro" id="IPR020891">
    <property type="entry name" value="UPF0758_CS"/>
</dbReference>
<dbReference type="PROSITE" id="PS01302">
    <property type="entry name" value="UPF0758"/>
    <property type="match status" value="1"/>
</dbReference>
<dbReference type="STRING" id="1123402.SAMN02583745_01206"/>
<evidence type="ECO:0000313" key="10">
    <source>
        <dbReference type="Proteomes" id="UP000242642"/>
    </source>
</evidence>
<dbReference type="InterPro" id="IPR001405">
    <property type="entry name" value="UPF0758"/>
</dbReference>
<keyword evidence="3" id="KW-0378">Hydrolase</keyword>
<dbReference type="InterPro" id="IPR025657">
    <property type="entry name" value="RadC_JAB"/>
</dbReference>
<dbReference type="AlphaFoldDB" id="A0A1I0B9M0"/>
<dbReference type="GO" id="GO:0046872">
    <property type="term" value="F:metal ion binding"/>
    <property type="evidence" value="ECO:0007669"/>
    <property type="project" value="UniProtKB-KW"/>
</dbReference>
<dbReference type="EMBL" id="FOHV01000007">
    <property type="protein sequence ID" value="SET03592.1"/>
    <property type="molecule type" value="Genomic_DNA"/>
</dbReference>
<keyword evidence="10" id="KW-1185">Reference proteome</keyword>
<dbReference type="NCBIfam" id="TIGR00608">
    <property type="entry name" value="radc"/>
    <property type="match status" value="1"/>
</dbReference>
<dbReference type="Pfam" id="PF20582">
    <property type="entry name" value="UPF0758_N"/>
    <property type="match status" value="1"/>
</dbReference>
<dbReference type="Pfam" id="PF04002">
    <property type="entry name" value="RadC"/>
    <property type="match status" value="1"/>
</dbReference>
<dbReference type="InterPro" id="IPR010994">
    <property type="entry name" value="RuvA_2-like"/>
</dbReference>
<dbReference type="Proteomes" id="UP000242642">
    <property type="component" value="Unassembled WGS sequence"/>
</dbReference>
<dbReference type="CDD" id="cd08071">
    <property type="entry name" value="MPN_DUF2466"/>
    <property type="match status" value="1"/>
</dbReference>
<evidence type="ECO:0000256" key="2">
    <source>
        <dbReference type="ARBA" id="ARBA00022723"/>
    </source>
</evidence>
<keyword evidence="2" id="KW-0479">Metal-binding</keyword>
<evidence type="ECO:0000256" key="1">
    <source>
        <dbReference type="ARBA" id="ARBA00022670"/>
    </source>
</evidence>
<dbReference type="GO" id="GO:0006508">
    <property type="term" value="P:proteolysis"/>
    <property type="evidence" value="ECO:0007669"/>
    <property type="project" value="UniProtKB-KW"/>
</dbReference>
<organism evidence="9 10">
    <name type="scientific">Thorsellia anophelis DSM 18579</name>
    <dbReference type="NCBI Taxonomy" id="1123402"/>
    <lineage>
        <taxon>Bacteria</taxon>
        <taxon>Pseudomonadati</taxon>
        <taxon>Pseudomonadota</taxon>
        <taxon>Gammaproteobacteria</taxon>
        <taxon>Enterobacterales</taxon>
        <taxon>Thorselliaceae</taxon>
        <taxon>Thorsellia</taxon>
    </lineage>
</organism>
<keyword evidence="1" id="KW-0645">Protease</keyword>